<sequence>MSYAYYDRLIAAFAADNGTLQRSSLTHSTIGMVQYFYYIYLTHADGIGPLPLWMHLFYLAHDTIWAYIMFQEAPRYDYHPYFTSMAKGLVVWSILEVYCIYRAIVYEKEGLFGQDAAADHKGDDGDGNDDDNNGKTKNKTRNSKKPTVAMALMHSFIVFFTFFCLVLTIIYMVGRESFPHWTLLTKILACTGAGGTWLQRGTRRGTRMSLALLSVVDAITCFWPYSRWVLVWPEVFDNPAYYLTGVCCTLSSVFNVYVLTRLPKA</sequence>
<feature type="transmembrane region" description="Helical" evidence="2">
    <location>
        <begin position="178"/>
        <end position="198"/>
    </location>
</feature>
<keyword evidence="2" id="KW-0812">Transmembrane</keyword>
<keyword evidence="2" id="KW-1133">Transmembrane helix</keyword>
<accession>A0A4P7NRB0</accession>
<evidence type="ECO:0000256" key="1">
    <source>
        <dbReference type="SAM" id="MobiDB-lite"/>
    </source>
</evidence>
<protein>
    <submittedName>
        <fullName evidence="3">Uncharacterized protein</fullName>
    </submittedName>
</protein>
<evidence type="ECO:0000256" key="2">
    <source>
        <dbReference type="SAM" id="Phobius"/>
    </source>
</evidence>
<reference evidence="3 4" key="1">
    <citation type="journal article" date="2019" name="Mol. Biol. Evol.">
        <title>Blast fungal genomes show frequent chromosomal changes, gene gains and losses, and effector gene turnover.</title>
        <authorList>
            <person name="Gomez Luciano L.B."/>
            <person name="Jason Tsai I."/>
            <person name="Chuma I."/>
            <person name="Tosa Y."/>
            <person name="Chen Y.H."/>
            <person name="Li J.Y."/>
            <person name="Li M.Y."/>
            <person name="Jade Lu M.Y."/>
            <person name="Nakayashiki H."/>
            <person name="Li W.H."/>
        </authorList>
    </citation>
    <scope>NUCLEOTIDE SEQUENCE [LARGE SCALE GENOMIC DNA]</scope>
    <source>
        <strain evidence="3">MZ5-1-6</strain>
    </source>
</reference>
<name>A0A4P7NRB0_PYROR</name>
<evidence type="ECO:0000313" key="3">
    <source>
        <dbReference type="EMBL" id="QBZ64947.1"/>
    </source>
</evidence>
<dbReference type="Proteomes" id="UP000294847">
    <property type="component" value="Chromosome 6"/>
</dbReference>
<feature type="transmembrane region" description="Helical" evidence="2">
    <location>
        <begin position="147"/>
        <end position="172"/>
    </location>
</feature>
<feature type="transmembrane region" description="Helical" evidence="2">
    <location>
        <begin position="240"/>
        <end position="259"/>
    </location>
</feature>
<feature type="transmembrane region" description="Helical" evidence="2">
    <location>
        <begin position="210"/>
        <end position="228"/>
    </location>
</feature>
<dbReference type="EMBL" id="CP034209">
    <property type="protein sequence ID" value="QBZ64947.1"/>
    <property type="molecule type" value="Genomic_DNA"/>
</dbReference>
<dbReference type="AlphaFoldDB" id="A0A4P7NRB0"/>
<proteinExistence type="predicted"/>
<organism evidence="3 4">
    <name type="scientific">Pyricularia oryzae</name>
    <name type="common">Rice blast fungus</name>
    <name type="synonym">Magnaporthe oryzae</name>
    <dbReference type="NCBI Taxonomy" id="318829"/>
    <lineage>
        <taxon>Eukaryota</taxon>
        <taxon>Fungi</taxon>
        <taxon>Dikarya</taxon>
        <taxon>Ascomycota</taxon>
        <taxon>Pezizomycotina</taxon>
        <taxon>Sordariomycetes</taxon>
        <taxon>Sordariomycetidae</taxon>
        <taxon>Magnaporthales</taxon>
        <taxon>Pyriculariaceae</taxon>
        <taxon>Pyricularia</taxon>
    </lineage>
</organism>
<gene>
    <name evidence="3" type="ORF">PoMZ_06648</name>
</gene>
<keyword evidence="2" id="KW-0472">Membrane</keyword>
<evidence type="ECO:0000313" key="4">
    <source>
        <dbReference type="Proteomes" id="UP000294847"/>
    </source>
</evidence>
<feature type="region of interest" description="Disordered" evidence="1">
    <location>
        <begin position="121"/>
        <end position="142"/>
    </location>
</feature>